<sequence length="208" mass="22108">MGAAVPFVVVFGSEFLVGLRQTPDVRDGYRPSWSLACAIAAVSAGVFYGALVAARRSPGRGIAKARRRQGYRRQYDAQAEAYWEDLRTRYFGPKRVPLAFVVTPALWLLPITFTASDLGPPDPVTGQAPVYVGNLVAGFALAVAPVLVWSLAGRTVTAMCLGAWSAYAGWTEAGHPFAGGVAGFVGLAATLVVLVATVVVRRRRPARS</sequence>
<keyword evidence="1" id="KW-0812">Transmembrane</keyword>
<evidence type="ECO:0000313" key="3">
    <source>
        <dbReference type="Proteomes" id="UP001500751"/>
    </source>
</evidence>
<feature type="transmembrane region" description="Helical" evidence="1">
    <location>
        <begin position="33"/>
        <end position="54"/>
    </location>
</feature>
<dbReference type="Proteomes" id="UP001500751">
    <property type="component" value="Unassembled WGS sequence"/>
</dbReference>
<feature type="transmembrane region" description="Helical" evidence="1">
    <location>
        <begin position="155"/>
        <end position="171"/>
    </location>
</feature>
<name>A0ABP5F5I8_9ACTN</name>
<feature type="transmembrane region" description="Helical" evidence="1">
    <location>
        <begin position="128"/>
        <end position="148"/>
    </location>
</feature>
<keyword evidence="1" id="KW-0472">Membrane</keyword>
<feature type="transmembrane region" description="Helical" evidence="1">
    <location>
        <begin position="96"/>
        <end position="116"/>
    </location>
</feature>
<accession>A0ABP5F5I8</accession>
<dbReference type="EMBL" id="BAAAQN010000005">
    <property type="protein sequence ID" value="GAA2017689.1"/>
    <property type="molecule type" value="Genomic_DNA"/>
</dbReference>
<evidence type="ECO:0000256" key="1">
    <source>
        <dbReference type="SAM" id="Phobius"/>
    </source>
</evidence>
<organism evidence="2 3">
    <name type="scientific">Catenulispora yoronensis</name>
    <dbReference type="NCBI Taxonomy" id="450799"/>
    <lineage>
        <taxon>Bacteria</taxon>
        <taxon>Bacillati</taxon>
        <taxon>Actinomycetota</taxon>
        <taxon>Actinomycetes</taxon>
        <taxon>Catenulisporales</taxon>
        <taxon>Catenulisporaceae</taxon>
        <taxon>Catenulispora</taxon>
    </lineage>
</organism>
<proteinExistence type="predicted"/>
<keyword evidence="1" id="KW-1133">Transmembrane helix</keyword>
<gene>
    <name evidence="2" type="ORF">GCM10009839_11960</name>
</gene>
<evidence type="ECO:0000313" key="2">
    <source>
        <dbReference type="EMBL" id="GAA2017689.1"/>
    </source>
</evidence>
<dbReference type="RefSeq" id="WP_344664480.1">
    <property type="nucleotide sequence ID" value="NZ_BAAAQN010000005.1"/>
</dbReference>
<protein>
    <submittedName>
        <fullName evidence="2">Uncharacterized protein</fullName>
    </submittedName>
</protein>
<keyword evidence="3" id="KW-1185">Reference proteome</keyword>
<reference evidence="3" key="1">
    <citation type="journal article" date="2019" name="Int. J. Syst. Evol. Microbiol.">
        <title>The Global Catalogue of Microorganisms (GCM) 10K type strain sequencing project: providing services to taxonomists for standard genome sequencing and annotation.</title>
        <authorList>
            <consortium name="The Broad Institute Genomics Platform"/>
            <consortium name="The Broad Institute Genome Sequencing Center for Infectious Disease"/>
            <person name="Wu L."/>
            <person name="Ma J."/>
        </authorList>
    </citation>
    <scope>NUCLEOTIDE SEQUENCE [LARGE SCALE GENOMIC DNA]</scope>
    <source>
        <strain evidence="3">JCM 16014</strain>
    </source>
</reference>
<comment type="caution">
    <text evidence="2">The sequence shown here is derived from an EMBL/GenBank/DDBJ whole genome shotgun (WGS) entry which is preliminary data.</text>
</comment>
<feature type="transmembrane region" description="Helical" evidence="1">
    <location>
        <begin position="177"/>
        <end position="200"/>
    </location>
</feature>